<proteinExistence type="predicted"/>
<reference evidence="2 3" key="1">
    <citation type="submission" date="2007-01" db="EMBL/GenBank/DDBJ databases">
        <title>Annotation of the draft genome assembly of Thermosinus carboxydivorans Nor1.</title>
        <authorList>
            <consortium name="US DOE Joint Genome Institute (JGI-ORNL)"/>
            <person name="Larimer F."/>
            <person name="Land M."/>
            <person name="Hauser L."/>
        </authorList>
    </citation>
    <scope>NUCLEOTIDE SEQUENCE [LARGE SCALE GENOMIC DNA]</scope>
    <source>
        <strain evidence="2 3">Nor1</strain>
    </source>
</reference>
<protein>
    <submittedName>
        <fullName evidence="2">Uncharacterized protein</fullName>
    </submittedName>
</protein>
<dbReference type="RefSeq" id="WP_007288682.1">
    <property type="nucleotide sequence ID" value="NZ_AAWL01000003.1"/>
</dbReference>
<name>A1HNT2_9FIRM</name>
<dbReference type="Proteomes" id="UP000005139">
    <property type="component" value="Unassembled WGS sequence"/>
</dbReference>
<reference evidence="2 3" key="2">
    <citation type="submission" date="2007-01" db="EMBL/GenBank/DDBJ databases">
        <title>Sequencing of the draft genome and assembly of Thermosinus carboxydivorans Nor1.</title>
        <authorList>
            <consortium name="US DOE Joint Genome Institute (JGI-PGF)"/>
            <person name="Copeland A."/>
            <person name="Lucas S."/>
            <person name="Lapidus A."/>
            <person name="Barry K."/>
            <person name="Glavina del Rio T."/>
            <person name="Dalin E."/>
            <person name="Tice H."/>
            <person name="Bruce D."/>
            <person name="Pitluck S."/>
            <person name="Richardson P."/>
        </authorList>
    </citation>
    <scope>NUCLEOTIDE SEQUENCE [LARGE SCALE GENOMIC DNA]</scope>
    <source>
        <strain evidence="2 3">Nor1</strain>
    </source>
</reference>
<evidence type="ECO:0000313" key="2">
    <source>
        <dbReference type="EMBL" id="EAX48434.1"/>
    </source>
</evidence>
<evidence type="ECO:0000313" key="3">
    <source>
        <dbReference type="Proteomes" id="UP000005139"/>
    </source>
</evidence>
<dbReference type="EMBL" id="AAWL01000003">
    <property type="protein sequence ID" value="EAX48434.1"/>
    <property type="molecule type" value="Genomic_DNA"/>
</dbReference>
<keyword evidence="3" id="KW-1185">Reference proteome</keyword>
<dbReference type="AlphaFoldDB" id="A1HNT2"/>
<feature type="compositionally biased region" description="Basic and acidic residues" evidence="1">
    <location>
        <begin position="12"/>
        <end position="29"/>
    </location>
</feature>
<accession>A1HNT2</accession>
<comment type="caution">
    <text evidence="2">The sequence shown here is derived from an EMBL/GenBank/DDBJ whole genome shotgun (WGS) entry which is preliminary data.</text>
</comment>
<organism evidence="2 3">
    <name type="scientific">Thermosinus carboxydivorans Nor1</name>
    <dbReference type="NCBI Taxonomy" id="401526"/>
    <lineage>
        <taxon>Bacteria</taxon>
        <taxon>Bacillati</taxon>
        <taxon>Bacillota</taxon>
        <taxon>Negativicutes</taxon>
        <taxon>Selenomonadales</taxon>
        <taxon>Sporomusaceae</taxon>
        <taxon>Thermosinus</taxon>
    </lineage>
</organism>
<gene>
    <name evidence="2" type="ORF">TcarDRAFT_2384</name>
</gene>
<sequence length="204" mass="22938">MSAEGKTFRKLASGDEHHSRELPSPESAAKELEAQLLRDEYLAWQDGEQKIYILPPEAGEQLLRGFPDAEPGEFTLTRVWRRTDTEAENDQNVLLQEIAARLQAMPDAASPVPSAAVDKDMAQFQGDADVVWQYGEEVYVLPNTAAVDVFLHKLSGSSAENFSQNRLWQKPVMTTDQKKQEALLEEIAERLRVIEAQLARLAKF</sequence>
<dbReference type="eggNOG" id="ENOG502ZCY0">
    <property type="taxonomic scope" value="Bacteria"/>
</dbReference>
<feature type="region of interest" description="Disordered" evidence="1">
    <location>
        <begin position="1"/>
        <end position="29"/>
    </location>
</feature>
<evidence type="ECO:0000256" key="1">
    <source>
        <dbReference type="SAM" id="MobiDB-lite"/>
    </source>
</evidence>
<dbReference type="OrthoDB" id="1682808at2"/>